<gene>
    <name evidence="2" type="ORF">IQ235_17700</name>
</gene>
<dbReference type="EMBL" id="JADEXN010000393">
    <property type="protein sequence ID" value="MBE9042600.1"/>
    <property type="molecule type" value="Genomic_DNA"/>
</dbReference>
<name>A0A928W3M6_9CYAN</name>
<evidence type="ECO:0000256" key="1">
    <source>
        <dbReference type="SAM" id="Phobius"/>
    </source>
</evidence>
<protein>
    <submittedName>
        <fullName evidence="2">Uncharacterized protein</fullName>
    </submittedName>
</protein>
<proteinExistence type="predicted"/>
<keyword evidence="1" id="KW-1133">Transmembrane helix</keyword>
<dbReference type="RefSeq" id="WP_264322759.1">
    <property type="nucleotide sequence ID" value="NZ_JADEXN010000393.1"/>
</dbReference>
<reference evidence="2" key="1">
    <citation type="submission" date="2020-10" db="EMBL/GenBank/DDBJ databases">
        <authorList>
            <person name="Castelo-Branco R."/>
            <person name="Eusebio N."/>
            <person name="Adriana R."/>
            <person name="Vieira A."/>
            <person name="Brugerolle De Fraissinette N."/>
            <person name="Rezende De Castro R."/>
            <person name="Schneider M.P."/>
            <person name="Vasconcelos V."/>
            <person name="Leao P.N."/>
        </authorList>
    </citation>
    <scope>NUCLEOTIDE SEQUENCE</scope>
    <source>
        <strain evidence="2">LEGE 11467</strain>
    </source>
</reference>
<keyword evidence="1" id="KW-0472">Membrane</keyword>
<keyword evidence="3" id="KW-1185">Reference proteome</keyword>
<sequence>MNLTTGQVKKVTPIVLKGAIAFEVAIVFIYLGSISISGIPYAPFDMNGQMTVSSCLQALHLFAIGFIALVMFRVLPRSSAVPSHKFMLTLGILLIYGSIDEIFKIHLKLHHVLPLDNRDWFGIYFGIVASLPVLFYRDFIGLWKGYRTEMSWGILGFFI</sequence>
<feature type="transmembrane region" description="Helical" evidence="1">
    <location>
        <begin position="121"/>
        <end position="140"/>
    </location>
</feature>
<dbReference type="AlphaFoldDB" id="A0A928W3M6"/>
<feature type="transmembrane region" description="Helical" evidence="1">
    <location>
        <begin position="20"/>
        <end position="44"/>
    </location>
</feature>
<feature type="transmembrane region" description="Helical" evidence="1">
    <location>
        <begin position="56"/>
        <end position="75"/>
    </location>
</feature>
<evidence type="ECO:0000313" key="2">
    <source>
        <dbReference type="EMBL" id="MBE9042600.1"/>
    </source>
</evidence>
<evidence type="ECO:0000313" key="3">
    <source>
        <dbReference type="Proteomes" id="UP000621799"/>
    </source>
</evidence>
<feature type="transmembrane region" description="Helical" evidence="1">
    <location>
        <begin position="87"/>
        <end position="109"/>
    </location>
</feature>
<keyword evidence="1" id="KW-0812">Transmembrane</keyword>
<dbReference type="Proteomes" id="UP000621799">
    <property type="component" value="Unassembled WGS sequence"/>
</dbReference>
<organism evidence="2 3">
    <name type="scientific">Zarconia navalis LEGE 11467</name>
    <dbReference type="NCBI Taxonomy" id="1828826"/>
    <lineage>
        <taxon>Bacteria</taxon>
        <taxon>Bacillati</taxon>
        <taxon>Cyanobacteriota</taxon>
        <taxon>Cyanophyceae</taxon>
        <taxon>Oscillatoriophycideae</taxon>
        <taxon>Oscillatoriales</taxon>
        <taxon>Oscillatoriales incertae sedis</taxon>
        <taxon>Zarconia</taxon>
        <taxon>Zarconia navalis</taxon>
    </lineage>
</organism>
<comment type="caution">
    <text evidence="2">The sequence shown here is derived from an EMBL/GenBank/DDBJ whole genome shotgun (WGS) entry which is preliminary data.</text>
</comment>
<feature type="non-terminal residue" evidence="2">
    <location>
        <position position="159"/>
    </location>
</feature>
<accession>A0A928W3M6</accession>